<dbReference type="InterPro" id="IPR013406">
    <property type="entry name" value="CHP02574_addiction_mod"/>
</dbReference>
<protein>
    <submittedName>
        <fullName evidence="1">Putative addiction module component</fullName>
    </submittedName>
</protein>
<name>A0A5C5ZZD6_9BACT</name>
<gene>
    <name evidence="1" type="ORF">Pla52n_60240</name>
</gene>
<accession>A0A5C5ZZD6</accession>
<evidence type="ECO:0000313" key="2">
    <source>
        <dbReference type="Proteomes" id="UP000320176"/>
    </source>
</evidence>
<dbReference type="EMBL" id="SJPN01000010">
    <property type="protein sequence ID" value="TWT92659.1"/>
    <property type="molecule type" value="Genomic_DNA"/>
</dbReference>
<organism evidence="1 2">
    <name type="scientific">Stieleria varia</name>
    <dbReference type="NCBI Taxonomy" id="2528005"/>
    <lineage>
        <taxon>Bacteria</taxon>
        <taxon>Pseudomonadati</taxon>
        <taxon>Planctomycetota</taxon>
        <taxon>Planctomycetia</taxon>
        <taxon>Pirellulales</taxon>
        <taxon>Pirellulaceae</taxon>
        <taxon>Stieleria</taxon>
    </lineage>
</organism>
<comment type="caution">
    <text evidence="1">The sequence shown here is derived from an EMBL/GenBank/DDBJ whole genome shotgun (WGS) entry which is preliminary data.</text>
</comment>
<dbReference type="RefSeq" id="WP_146522979.1">
    <property type="nucleotide sequence ID" value="NZ_CP151726.1"/>
</dbReference>
<proteinExistence type="predicted"/>
<reference evidence="1 2" key="1">
    <citation type="submission" date="2019-02" db="EMBL/GenBank/DDBJ databases">
        <title>Deep-cultivation of Planctomycetes and their phenomic and genomic characterization uncovers novel biology.</title>
        <authorList>
            <person name="Wiegand S."/>
            <person name="Jogler M."/>
            <person name="Boedeker C."/>
            <person name="Pinto D."/>
            <person name="Vollmers J."/>
            <person name="Rivas-Marin E."/>
            <person name="Kohn T."/>
            <person name="Peeters S.H."/>
            <person name="Heuer A."/>
            <person name="Rast P."/>
            <person name="Oberbeckmann S."/>
            <person name="Bunk B."/>
            <person name="Jeske O."/>
            <person name="Meyerdierks A."/>
            <person name="Storesund J.E."/>
            <person name="Kallscheuer N."/>
            <person name="Luecker S."/>
            <person name="Lage O.M."/>
            <person name="Pohl T."/>
            <person name="Merkel B.J."/>
            <person name="Hornburger P."/>
            <person name="Mueller R.-W."/>
            <person name="Bruemmer F."/>
            <person name="Labrenz M."/>
            <person name="Spormann A.M."/>
            <person name="Op Den Camp H."/>
            <person name="Overmann J."/>
            <person name="Amann R."/>
            <person name="Jetten M.S.M."/>
            <person name="Mascher T."/>
            <person name="Medema M.H."/>
            <person name="Devos D.P."/>
            <person name="Kaster A.-K."/>
            <person name="Ovreas L."/>
            <person name="Rohde M."/>
            <person name="Galperin M.Y."/>
            <person name="Jogler C."/>
        </authorList>
    </citation>
    <scope>NUCLEOTIDE SEQUENCE [LARGE SCALE GENOMIC DNA]</scope>
    <source>
        <strain evidence="1 2">Pla52n</strain>
    </source>
</reference>
<dbReference type="Pfam" id="PF09720">
    <property type="entry name" value="Unstab_antitox"/>
    <property type="match status" value="1"/>
</dbReference>
<dbReference type="OrthoDB" id="291542at2"/>
<dbReference type="Proteomes" id="UP000320176">
    <property type="component" value="Unassembled WGS sequence"/>
</dbReference>
<dbReference type="AlphaFoldDB" id="A0A5C5ZZD6"/>
<evidence type="ECO:0000313" key="1">
    <source>
        <dbReference type="EMBL" id="TWT92659.1"/>
    </source>
</evidence>
<keyword evidence="2" id="KW-1185">Reference proteome</keyword>
<sequence length="76" mass="8522">MSLESMLASLTPEEKLNAMDILWRDLSANPARLSSPDWHGDILAHRIANPSSVPRLPIDAAFDDVRERLNARRDQG</sequence>